<keyword evidence="2" id="KW-1133">Transmembrane helix</keyword>
<feature type="compositionally biased region" description="Low complexity" evidence="1">
    <location>
        <begin position="739"/>
        <end position="752"/>
    </location>
</feature>
<feature type="transmembrane region" description="Helical" evidence="2">
    <location>
        <begin position="228"/>
        <end position="248"/>
    </location>
</feature>
<sequence length="910" mass="99555">MSESSSTTSSSLTESITPTFYSTLSQTISVTNVVTATITPAPLPNPSPVEPSPGSFNPYADPNLLCDWTRTAVDCRDSDFTKVMLVVSSAAHLLVALYGLWLLSYRNRGFNSRIVSELFIKIGTGVRPKPMDCIIFFTSVSCVVKVTSNLTMVFGALQTPLWLRIALEQLYWLFVAFAFSSYFVGLLYAMPVTARKGIFAVYQPEVAYGSKSLRPIHVLTPSIPQKNFMLIMGAVYPALFGAGLGIASGAMYDRGHYDASRVLMLLQYSNWVLILYTMAVMFFYYGLKYTFILRANIIIAETALKAPRAAFGIGNLKSRSPARFLFIQLQITGFGGCAVTVLAGTLCILWVLFRDNLLKMESDRLPHTIAVFWTCAIALAFFVVFSLIAAQSIRNRRRGLHEPSITTTMSISGGQRSAGYEMLNSEQQHANRGSDPETRLAQHTTRDTNSLDSKKTSMERVYGYDDSRYISMPADVLHRERAAVEVSAATTVVLPDRMDVNTNVLAADKRNSDSWRSDGLACPTRRLSIQTNSSLAPTGNRNKNIRESVFGGRTPREDGAPASPPANEGGFEIPSYPVKCYNSSNGSTGPRLPPTSPTLSPAANSNLTQSVALQQQTQLQLQQLQMQQPRHDPGASSQRVRIKNSTFKTILENQMCVAADDYGDDLLYSDATRNMQAPSSPPHSPYRTGSNASGSSSQTQLSPNMGSMPSMPLPPGTSLQSFQQYQQQQRQQQERDASFRLSTSSLRSHRQQLSQELNLPMELQLQQQHPLHQVAFKGLSPPPRSTPQILTSTTTPVRRAGERIVSVSQSTPPTVPLATTGTLSAPSSPNVTAIATASRGAGGGYQSQRMDPIVPVPVPASQSPSLAQQHDTFNVHQQQSSQLDNTKMDDDNASIDSSGDDAWPMPPTFK</sequence>
<proteinExistence type="predicted"/>
<feature type="region of interest" description="Disordered" evidence="1">
    <location>
        <begin position="532"/>
        <end position="603"/>
    </location>
</feature>
<feature type="transmembrane region" description="Helical" evidence="2">
    <location>
        <begin position="169"/>
        <end position="189"/>
    </location>
</feature>
<feature type="transmembrane region" description="Helical" evidence="2">
    <location>
        <begin position="268"/>
        <end position="287"/>
    </location>
</feature>
<feature type="transmembrane region" description="Helical" evidence="2">
    <location>
        <begin position="134"/>
        <end position="157"/>
    </location>
</feature>
<feature type="compositionally biased region" description="Low complexity" evidence="1">
    <location>
        <begin position="859"/>
        <end position="869"/>
    </location>
</feature>
<accession>A0A9P6RUJ0</accession>
<feature type="transmembrane region" description="Helical" evidence="2">
    <location>
        <begin position="83"/>
        <end position="103"/>
    </location>
</feature>
<dbReference type="AlphaFoldDB" id="A0A9P6RUJ0"/>
<feature type="compositionally biased region" description="Basic and acidic residues" evidence="1">
    <location>
        <begin position="432"/>
        <end position="446"/>
    </location>
</feature>
<feature type="region of interest" description="Disordered" evidence="1">
    <location>
        <begin position="620"/>
        <end position="641"/>
    </location>
</feature>
<dbReference type="Proteomes" id="UP000738325">
    <property type="component" value="Unassembled WGS sequence"/>
</dbReference>
<feature type="compositionally biased region" description="Polar residues" evidence="1">
    <location>
        <begin position="532"/>
        <end position="542"/>
    </location>
</feature>
<evidence type="ECO:0000256" key="2">
    <source>
        <dbReference type="SAM" id="Phobius"/>
    </source>
</evidence>
<protein>
    <submittedName>
        <fullName evidence="3">Uncharacterized protein</fullName>
    </submittedName>
</protein>
<feature type="region of interest" description="Disordered" evidence="1">
    <location>
        <begin position="672"/>
        <end position="752"/>
    </location>
</feature>
<dbReference type="OrthoDB" id="2131431at2759"/>
<feature type="compositionally biased region" description="Polar residues" evidence="1">
    <location>
        <begin position="870"/>
        <end position="885"/>
    </location>
</feature>
<feature type="compositionally biased region" description="Low complexity" evidence="1">
    <location>
        <begin position="701"/>
        <end position="731"/>
    </location>
</feature>
<keyword evidence="4" id="KW-1185">Reference proteome</keyword>
<organism evidence="3 4">
    <name type="scientific">Dissophora globulifera</name>
    <dbReference type="NCBI Taxonomy" id="979702"/>
    <lineage>
        <taxon>Eukaryota</taxon>
        <taxon>Fungi</taxon>
        <taxon>Fungi incertae sedis</taxon>
        <taxon>Mucoromycota</taxon>
        <taxon>Mortierellomycotina</taxon>
        <taxon>Mortierellomycetes</taxon>
        <taxon>Mortierellales</taxon>
        <taxon>Mortierellaceae</taxon>
        <taxon>Dissophora</taxon>
    </lineage>
</organism>
<feature type="region of interest" description="Disordered" evidence="1">
    <location>
        <begin position="806"/>
        <end position="829"/>
    </location>
</feature>
<evidence type="ECO:0000313" key="4">
    <source>
        <dbReference type="Proteomes" id="UP000738325"/>
    </source>
</evidence>
<evidence type="ECO:0000256" key="1">
    <source>
        <dbReference type="SAM" id="MobiDB-lite"/>
    </source>
</evidence>
<feature type="region of interest" description="Disordered" evidence="1">
    <location>
        <begin position="425"/>
        <end position="455"/>
    </location>
</feature>
<dbReference type="EMBL" id="JAAAIP010000005">
    <property type="protein sequence ID" value="KAG0330239.1"/>
    <property type="molecule type" value="Genomic_DNA"/>
</dbReference>
<evidence type="ECO:0000313" key="3">
    <source>
        <dbReference type="EMBL" id="KAG0330239.1"/>
    </source>
</evidence>
<keyword evidence="2" id="KW-0472">Membrane</keyword>
<keyword evidence="2" id="KW-0812">Transmembrane</keyword>
<comment type="caution">
    <text evidence="3">The sequence shown here is derived from an EMBL/GenBank/DDBJ whole genome shotgun (WGS) entry which is preliminary data.</text>
</comment>
<feature type="transmembrane region" description="Helical" evidence="2">
    <location>
        <begin position="324"/>
        <end position="353"/>
    </location>
</feature>
<feature type="transmembrane region" description="Helical" evidence="2">
    <location>
        <begin position="365"/>
        <end position="390"/>
    </location>
</feature>
<feature type="compositionally biased region" description="Polar residues" evidence="1">
    <location>
        <begin position="687"/>
        <end position="700"/>
    </location>
</feature>
<feature type="region of interest" description="Disordered" evidence="1">
    <location>
        <begin position="856"/>
        <end position="910"/>
    </location>
</feature>
<gene>
    <name evidence="3" type="ORF">BGZ99_007101</name>
</gene>
<reference evidence="3" key="1">
    <citation type="journal article" date="2020" name="Fungal Divers.">
        <title>Resolving the Mortierellaceae phylogeny through synthesis of multi-gene phylogenetics and phylogenomics.</title>
        <authorList>
            <person name="Vandepol N."/>
            <person name="Liber J."/>
            <person name="Desiro A."/>
            <person name="Na H."/>
            <person name="Kennedy M."/>
            <person name="Barry K."/>
            <person name="Grigoriev I.V."/>
            <person name="Miller A.N."/>
            <person name="O'Donnell K."/>
            <person name="Stajich J.E."/>
            <person name="Bonito G."/>
        </authorList>
    </citation>
    <scope>NUCLEOTIDE SEQUENCE</scope>
    <source>
        <strain evidence="3">REB-010B</strain>
    </source>
</reference>
<name>A0A9P6RUJ0_9FUNG</name>